<dbReference type="KEGG" id="luo:HHL09_19695"/>
<dbReference type="AlphaFoldDB" id="A0A858RPR1"/>
<dbReference type="InterPro" id="IPR038732">
    <property type="entry name" value="HpyO/CreE_NAD-binding"/>
</dbReference>
<evidence type="ECO:0000313" key="3">
    <source>
        <dbReference type="Proteomes" id="UP000501812"/>
    </source>
</evidence>
<gene>
    <name evidence="2" type="ORF">HHL09_19695</name>
</gene>
<sequence>MSHSTTPIAVIGGGFSGTLTAIHLALRLPDRPVILFEESGDVGPGLAYRRDDPHALLNIPARRMSAYQDEPDHFYHYALRVLGDEVTPDDFLPRRIYGEYIKDCLAQTQKHSPNLRVDHRAVIDIQTNPGSSVAVLTLKDQTALMCARVVLATGHQGSAFSGSIWAQHTLPARLAASFDKVKQGDTVLVIGTGLTMIDAVLELERRGTPAAVHAISRNGLLPRPHEKASPVSPPELDDLPDSDLRRSLRLFRRAITNHSAEGGDWRDVFAALRPATPSLWQEMSVKDRRKFLRFISPFWEVHRHQCAPATFHALQTMIDEGKLDLKRGTIVSVESKGGRLRLGLAPRNRAAVTRWLEADHIIDATGPARDITTIKHPLITNLLRRGFLVPDELRLGAEIHADYRAIGRDRFPIEWLYVTGPMLRARYFEATAIPELRLHTSALAARLANELEGSRKPEALAV</sequence>
<dbReference type="PANTHER" id="PTHR40254:SF1">
    <property type="entry name" value="BLR0577 PROTEIN"/>
    <property type="match status" value="1"/>
</dbReference>
<dbReference type="SUPFAM" id="SSF51905">
    <property type="entry name" value="FAD/NAD(P)-binding domain"/>
    <property type="match status" value="1"/>
</dbReference>
<protein>
    <recommendedName>
        <fullName evidence="1">FAD-dependent urate hydroxylase HpyO/Asp monooxygenase CreE-like FAD/NAD(P)-binding domain-containing protein</fullName>
    </recommendedName>
</protein>
<name>A0A858RPR1_9BACT</name>
<evidence type="ECO:0000259" key="1">
    <source>
        <dbReference type="Pfam" id="PF13454"/>
    </source>
</evidence>
<dbReference type="PANTHER" id="PTHR40254">
    <property type="entry name" value="BLR0577 PROTEIN"/>
    <property type="match status" value="1"/>
</dbReference>
<feature type="domain" description="FAD-dependent urate hydroxylase HpyO/Asp monooxygenase CreE-like FAD/NAD(P)-binding" evidence="1">
    <location>
        <begin position="9"/>
        <end position="156"/>
    </location>
</feature>
<proteinExistence type="predicted"/>
<reference evidence="2 3" key="1">
    <citation type="submission" date="2020-04" db="EMBL/GenBank/DDBJ databases">
        <title>Luteolibacter sp. G-1-1-1 isolated from soil.</title>
        <authorList>
            <person name="Dahal R.H."/>
        </authorList>
    </citation>
    <scope>NUCLEOTIDE SEQUENCE [LARGE SCALE GENOMIC DNA]</scope>
    <source>
        <strain evidence="2 3">G-1-1-1</strain>
    </source>
</reference>
<dbReference type="EMBL" id="CP051774">
    <property type="protein sequence ID" value="QJE97913.1"/>
    <property type="molecule type" value="Genomic_DNA"/>
</dbReference>
<dbReference type="InterPro" id="IPR052189">
    <property type="entry name" value="L-asp_N-monooxygenase_NS-form"/>
</dbReference>
<evidence type="ECO:0000313" key="2">
    <source>
        <dbReference type="EMBL" id="QJE97913.1"/>
    </source>
</evidence>
<organism evidence="2 3">
    <name type="scientific">Luteolibacter luteus</name>
    <dbReference type="NCBI Taxonomy" id="2728835"/>
    <lineage>
        <taxon>Bacteria</taxon>
        <taxon>Pseudomonadati</taxon>
        <taxon>Verrucomicrobiota</taxon>
        <taxon>Verrucomicrobiia</taxon>
        <taxon>Verrucomicrobiales</taxon>
        <taxon>Verrucomicrobiaceae</taxon>
        <taxon>Luteolibacter</taxon>
    </lineage>
</organism>
<keyword evidence="3" id="KW-1185">Reference proteome</keyword>
<accession>A0A858RPR1</accession>
<dbReference type="Proteomes" id="UP000501812">
    <property type="component" value="Chromosome"/>
</dbReference>
<dbReference type="Gene3D" id="3.50.50.60">
    <property type="entry name" value="FAD/NAD(P)-binding domain"/>
    <property type="match status" value="1"/>
</dbReference>
<dbReference type="InterPro" id="IPR036188">
    <property type="entry name" value="FAD/NAD-bd_sf"/>
</dbReference>
<dbReference type="Pfam" id="PF13454">
    <property type="entry name" value="NAD_binding_9"/>
    <property type="match status" value="1"/>
</dbReference>
<dbReference type="RefSeq" id="WP_169456339.1">
    <property type="nucleotide sequence ID" value="NZ_CP051774.1"/>
</dbReference>